<evidence type="ECO:0008006" key="8">
    <source>
        <dbReference type="Google" id="ProtNLM"/>
    </source>
</evidence>
<dbReference type="Proteomes" id="UP000008311">
    <property type="component" value="Unassembled WGS sequence"/>
</dbReference>
<keyword evidence="7" id="KW-1185">Reference proteome</keyword>
<proteinExistence type="predicted"/>
<organism evidence="6 7">
    <name type="scientific">Ricinus communis</name>
    <name type="common">Castor bean</name>
    <dbReference type="NCBI Taxonomy" id="3988"/>
    <lineage>
        <taxon>Eukaryota</taxon>
        <taxon>Viridiplantae</taxon>
        <taxon>Streptophyta</taxon>
        <taxon>Embryophyta</taxon>
        <taxon>Tracheophyta</taxon>
        <taxon>Spermatophyta</taxon>
        <taxon>Magnoliopsida</taxon>
        <taxon>eudicotyledons</taxon>
        <taxon>Gunneridae</taxon>
        <taxon>Pentapetalae</taxon>
        <taxon>rosids</taxon>
        <taxon>fabids</taxon>
        <taxon>Malpighiales</taxon>
        <taxon>Euphorbiaceae</taxon>
        <taxon>Acalyphoideae</taxon>
        <taxon>Acalypheae</taxon>
        <taxon>Ricinus</taxon>
    </lineage>
</organism>
<evidence type="ECO:0000313" key="7">
    <source>
        <dbReference type="Proteomes" id="UP000008311"/>
    </source>
</evidence>
<sequence length="245" mass="27245">MSNRFLCNVRAAARVARVDRDTIQAKDALTELLSAVHAGQVDILIGTQMLAKGHDFANLTLVGVLDIDGALYSPDYRASERLFAQLMQVAGRAGRGDKPGEVLIQTAFPQHALFAALREQNYAAFADDLLQERMVMQFPPATYIAVMKAEATDYTLVNQFLTDFSQAARDYVAAQVAALSEQPLVYDPVRPGIARLNRMERGYVMLQSAHRGALQQLLQVAVEWVRTHPLQAKIRWVLDVDALEY</sequence>
<dbReference type="Pfam" id="PF18074">
    <property type="entry name" value="PriA_C"/>
    <property type="match status" value="1"/>
</dbReference>
<dbReference type="SUPFAM" id="SSF52540">
    <property type="entry name" value="P-loop containing nucleoside triphosphate hydrolases"/>
    <property type="match status" value="1"/>
</dbReference>
<evidence type="ECO:0000256" key="2">
    <source>
        <dbReference type="ARBA" id="ARBA00022840"/>
    </source>
</evidence>
<feature type="domain" description="Helicase C-terminal" evidence="4">
    <location>
        <begin position="13"/>
        <end position="96"/>
    </location>
</feature>
<keyword evidence="2" id="KW-0067">ATP-binding</keyword>
<dbReference type="InterPro" id="IPR027417">
    <property type="entry name" value="P-loop_NTPase"/>
</dbReference>
<evidence type="ECO:0000313" key="6">
    <source>
        <dbReference type="EMBL" id="EEF23252.1"/>
    </source>
</evidence>
<name>B9TLL2_RICCO</name>
<dbReference type="GO" id="GO:0005524">
    <property type="term" value="F:ATP binding"/>
    <property type="evidence" value="ECO:0007669"/>
    <property type="project" value="UniProtKB-KW"/>
</dbReference>
<evidence type="ECO:0000259" key="5">
    <source>
        <dbReference type="Pfam" id="PF18074"/>
    </source>
</evidence>
<feature type="domain" description="Primosomal protein N C-terminal" evidence="5">
    <location>
        <begin position="141"/>
        <end position="241"/>
    </location>
</feature>
<keyword evidence="3" id="KW-0238">DNA-binding</keyword>
<dbReference type="PANTHER" id="PTHR30580:SF0">
    <property type="entry name" value="PRIMOSOMAL PROTEIN N"/>
    <property type="match status" value="1"/>
</dbReference>
<accession>B9TLL2</accession>
<gene>
    <name evidence="6" type="ORF">RCOM_2095910</name>
</gene>
<dbReference type="EMBL" id="EQ987075">
    <property type="protein sequence ID" value="EEF23252.1"/>
    <property type="molecule type" value="Genomic_DNA"/>
</dbReference>
<evidence type="ECO:0000259" key="4">
    <source>
        <dbReference type="Pfam" id="PF00271"/>
    </source>
</evidence>
<dbReference type="AlphaFoldDB" id="B9TLL2"/>
<dbReference type="GO" id="GO:0003677">
    <property type="term" value="F:DNA binding"/>
    <property type="evidence" value="ECO:0007669"/>
    <property type="project" value="UniProtKB-KW"/>
</dbReference>
<evidence type="ECO:0000256" key="3">
    <source>
        <dbReference type="ARBA" id="ARBA00023125"/>
    </source>
</evidence>
<dbReference type="InterPro" id="IPR041236">
    <property type="entry name" value="PriA_C"/>
</dbReference>
<dbReference type="PANTHER" id="PTHR30580">
    <property type="entry name" value="PRIMOSOMAL PROTEIN N"/>
    <property type="match status" value="1"/>
</dbReference>
<dbReference type="Pfam" id="PF00271">
    <property type="entry name" value="Helicase_C"/>
    <property type="match status" value="1"/>
</dbReference>
<dbReference type="Gene3D" id="3.40.50.300">
    <property type="entry name" value="P-loop containing nucleotide triphosphate hydrolases"/>
    <property type="match status" value="1"/>
</dbReference>
<reference evidence="7" key="1">
    <citation type="journal article" date="2010" name="Nat. Biotechnol.">
        <title>Draft genome sequence of the oilseed species Ricinus communis.</title>
        <authorList>
            <person name="Chan A.P."/>
            <person name="Crabtree J."/>
            <person name="Zhao Q."/>
            <person name="Lorenzi H."/>
            <person name="Orvis J."/>
            <person name="Puiu D."/>
            <person name="Melake-Berhan A."/>
            <person name="Jones K.M."/>
            <person name="Redman J."/>
            <person name="Chen G."/>
            <person name="Cahoon E.B."/>
            <person name="Gedil M."/>
            <person name="Stanke M."/>
            <person name="Haas B.J."/>
            <person name="Wortman J.R."/>
            <person name="Fraser-Liggett C.M."/>
            <person name="Ravel J."/>
            <person name="Rabinowicz P.D."/>
        </authorList>
    </citation>
    <scope>NUCLEOTIDE SEQUENCE [LARGE SCALE GENOMIC DNA]</scope>
    <source>
        <strain evidence="7">cv. Hale</strain>
    </source>
</reference>
<keyword evidence="1" id="KW-0547">Nucleotide-binding</keyword>
<dbReference type="InterPro" id="IPR001650">
    <property type="entry name" value="Helicase_C-like"/>
</dbReference>
<evidence type="ECO:0000256" key="1">
    <source>
        <dbReference type="ARBA" id="ARBA00022741"/>
    </source>
</evidence>
<dbReference type="InParanoid" id="B9TLL2"/>
<protein>
    <recommendedName>
        <fullName evidence="8">Primosomal protein N</fullName>
    </recommendedName>
</protein>